<feature type="compositionally biased region" description="Low complexity" evidence="1">
    <location>
        <begin position="33"/>
        <end position="57"/>
    </location>
</feature>
<dbReference type="AlphaFoldDB" id="A0A9P6MC12"/>
<dbReference type="Proteomes" id="UP000749646">
    <property type="component" value="Unassembled WGS sequence"/>
</dbReference>
<protein>
    <submittedName>
        <fullName evidence="2">Uncharacterized protein</fullName>
    </submittedName>
</protein>
<comment type="caution">
    <text evidence="2">The sequence shown here is derived from an EMBL/GenBank/DDBJ whole genome shotgun (WGS) entry which is preliminary data.</text>
</comment>
<feature type="compositionally biased region" description="Polar residues" evidence="1">
    <location>
        <begin position="78"/>
        <end position="88"/>
    </location>
</feature>
<accession>A0A9P6MC12</accession>
<evidence type="ECO:0000313" key="3">
    <source>
        <dbReference type="Proteomes" id="UP000749646"/>
    </source>
</evidence>
<sequence length="215" mass="23050">MQTNSSGPGGLGASPLAAIPNSSGLISGVNSGSTTPAMAYASAPSSPILSSLQQYSQTNSSFYHQSPQQQQSQPQQQNRYSYQGPHQHSVQSISTSSLTSSFNPASPPQQHQQQQQQQQHGSSNNTSFNAMPPVPPVRQPQSQYPPLVPPLTPAQYAQYHQLLGSALSSAASTPYHSNQSTPYSSMPASPILDHQQLSDPNMLQKPKRRQVKNAC</sequence>
<keyword evidence="3" id="KW-1185">Reference proteome</keyword>
<feature type="region of interest" description="Disordered" evidence="1">
    <location>
        <begin position="1"/>
        <end position="150"/>
    </location>
</feature>
<proteinExistence type="predicted"/>
<evidence type="ECO:0000313" key="2">
    <source>
        <dbReference type="EMBL" id="KAF9991674.1"/>
    </source>
</evidence>
<name>A0A9P6MC12_9FUNG</name>
<dbReference type="OrthoDB" id="5575144at2759"/>
<organism evidence="2 3">
    <name type="scientific">Modicella reniformis</name>
    <dbReference type="NCBI Taxonomy" id="1440133"/>
    <lineage>
        <taxon>Eukaryota</taxon>
        <taxon>Fungi</taxon>
        <taxon>Fungi incertae sedis</taxon>
        <taxon>Mucoromycota</taxon>
        <taxon>Mortierellomycotina</taxon>
        <taxon>Mortierellomycetes</taxon>
        <taxon>Mortierellales</taxon>
        <taxon>Mortierellaceae</taxon>
        <taxon>Modicella</taxon>
    </lineage>
</organism>
<feature type="compositionally biased region" description="Low complexity" evidence="1">
    <location>
        <begin position="89"/>
        <end position="120"/>
    </location>
</feature>
<feature type="region of interest" description="Disordered" evidence="1">
    <location>
        <begin position="170"/>
        <end position="215"/>
    </location>
</feature>
<dbReference type="EMBL" id="JAAAHW010002601">
    <property type="protein sequence ID" value="KAF9991674.1"/>
    <property type="molecule type" value="Genomic_DNA"/>
</dbReference>
<reference evidence="2" key="1">
    <citation type="journal article" date="2020" name="Fungal Divers.">
        <title>Resolving the Mortierellaceae phylogeny through synthesis of multi-gene phylogenetics and phylogenomics.</title>
        <authorList>
            <person name="Vandepol N."/>
            <person name="Liber J."/>
            <person name="Desiro A."/>
            <person name="Na H."/>
            <person name="Kennedy M."/>
            <person name="Barry K."/>
            <person name="Grigoriev I.V."/>
            <person name="Miller A.N."/>
            <person name="O'Donnell K."/>
            <person name="Stajich J.E."/>
            <person name="Bonito G."/>
        </authorList>
    </citation>
    <scope>NUCLEOTIDE SEQUENCE</scope>
    <source>
        <strain evidence="2">MES-2147</strain>
    </source>
</reference>
<feature type="compositionally biased region" description="Low complexity" evidence="1">
    <location>
        <begin position="65"/>
        <end position="77"/>
    </location>
</feature>
<feature type="compositionally biased region" description="Polar residues" evidence="1">
    <location>
        <begin position="20"/>
        <end position="32"/>
    </location>
</feature>
<gene>
    <name evidence="2" type="ORF">BGZ65_000269</name>
</gene>
<feature type="compositionally biased region" description="Polar residues" evidence="1">
    <location>
        <begin position="174"/>
        <end position="187"/>
    </location>
</feature>
<feature type="non-terminal residue" evidence="2">
    <location>
        <position position="215"/>
    </location>
</feature>
<feature type="compositionally biased region" description="Basic residues" evidence="1">
    <location>
        <begin position="205"/>
        <end position="215"/>
    </location>
</feature>
<evidence type="ECO:0000256" key="1">
    <source>
        <dbReference type="SAM" id="MobiDB-lite"/>
    </source>
</evidence>